<dbReference type="InterPro" id="IPR000014">
    <property type="entry name" value="PAS"/>
</dbReference>
<accession>A0A563EPS1</accession>
<dbReference type="Pfam" id="PF00990">
    <property type="entry name" value="GGDEF"/>
    <property type="match status" value="1"/>
</dbReference>
<dbReference type="InterPro" id="IPR000160">
    <property type="entry name" value="GGDEF_dom"/>
</dbReference>
<evidence type="ECO:0000259" key="3">
    <source>
        <dbReference type="PROSITE" id="PS50883"/>
    </source>
</evidence>
<dbReference type="Pfam" id="PF00989">
    <property type="entry name" value="PAS"/>
    <property type="match status" value="1"/>
</dbReference>
<feature type="domain" description="EAL" evidence="3">
    <location>
        <begin position="458"/>
        <end position="703"/>
    </location>
</feature>
<name>A0A563EPS1_9PSEU</name>
<dbReference type="RefSeq" id="WP_146354904.1">
    <property type="nucleotide sequence ID" value="NZ_VOBR01000016.1"/>
</dbReference>
<dbReference type="InterPro" id="IPR000700">
    <property type="entry name" value="PAS-assoc_C"/>
</dbReference>
<evidence type="ECO:0000259" key="2">
    <source>
        <dbReference type="PROSITE" id="PS50113"/>
    </source>
</evidence>
<feature type="domain" description="PAS" evidence="1">
    <location>
        <begin position="158"/>
        <end position="228"/>
    </location>
</feature>
<dbReference type="CDD" id="cd00130">
    <property type="entry name" value="PAS"/>
    <property type="match status" value="1"/>
</dbReference>
<dbReference type="CDD" id="cd01949">
    <property type="entry name" value="GGDEF"/>
    <property type="match status" value="1"/>
</dbReference>
<evidence type="ECO:0000313" key="6">
    <source>
        <dbReference type="Proteomes" id="UP000316639"/>
    </source>
</evidence>
<dbReference type="PANTHER" id="PTHR44757:SF2">
    <property type="entry name" value="BIOFILM ARCHITECTURE MAINTENANCE PROTEIN MBAA"/>
    <property type="match status" value="1"/>
</dbReference>
<dbReference type="InterPro" id="IPR052155">
    <property type="entry name" value="Biofilm_reg_signaling"/>
</dbReference>
<dbReference type="Gene3D" id="3.20.20.450">
    <property type="entry name" value="EAL domain"/>
    <property type="match status" value="1"/>
</dbReference>
<dbReference type="SUPFAM" id="SSF55073">
    <property type="entry name" value="Nucleotide cyclase"/>
    <property type="match status" value="1"/>
</dbReference>
<sequence>MPNPSRRPEFTPRPDLVRARVALARKWTYLLIGVVVVPLSREELDRELRDQLDLLCDALHAEPFDLRLLEQVGERLVALGYVGHAGLRCTAEVLGKGLLALPEFQPTDRYAERIVLGIGAMACGFADANSRSIFEQQQSMQMSLLKAVRDANWSLKQSEARFDEVATSSTSGIMIVDLNGRLVRANDALGDILGYGADELAGIALLDLAAPDSAEFLRDAMAVLLDGGKDRVRQSQRMLRKDGDVARLTLTASLLRGEDDGTGHFVVVVEDGTELALLQGELNRQALHDVLTGLPNRQFFSTQLETAVRRADPEHGVTVFHLDIDAFGMVCNSLGGRVGERLLQHVAQRLKSVLSHEKAMIARFDGDEFGILLENSATTPGIATIMKNINEDLAEPTYVDGHGLAVSVSAGIVDRPGPGLEPAELLRAADLTLRRAKVARRGQWEQFHHAQDAEDRRDHALAVVMPGAWEHGEIGVRYRPIAHIETGSLTGVEASLRWDRPGIAPLNHDRCAALAEETGLILPLGEWLLRIVSGQAVWWRQREQFDRLLALRLTQHQSTDADLVSRVVGVLEETGLKAEHLMISMPVGVLPIADAADNLTVLADMGVYTVLDDFGLGPLDLRAVTDLPVKSVRVARGLVESQAPYVTGLMPLVRESGVTIAVDGIDSAEQAEWWRAAGADFATGDFYGTASTPGEFVEKLEPR</sequence>
<comment type="caution">
    <text evidence="5">The sequence shown here is derived from an EMBL/GenBank/DDBJ whole genome shotgun (WGS) entry which is preliminary data.</text>
</comment>
<organism evidence="5 6">
    <name type="scientific">Lentzea tibetensis</name>
    <dbReference type="NCBI Taxonomy" id="2591470"/>
    <lineage>
        <taxon>Bacteria</taxon>
        <taxon>Bacillati</taxon>
        <taxon>Actinomycetota</taxon>
        <taxon>Actinomycetes</taxon>
        <taxon>Pseudonocardiales</taxon>
        <taxon>Pseudonocardiaceae</taxon>
        <taxon>Lentzea</taxon>
    </lineage>
</organism>
<dbReference type="InterPro" id="IPR043128">
    <property type="entry name" value="Rev_trsase/Diguanyl_cyclase"/>
</dbReference>
<dbReference type="GO" id="GO:0006355">
    <property type="term" value="P:regulation of DNA-templated transcription"/>
    <property type="evidence" value="ECO:0007669"/>
    <property type="project" value="InterPro"/>
</dbReference>
<dbReference type="SMART" id="SM00052">
    <property type="entry name" value="EAL"/>
    <property type="match status" value="1"/>
</dbReference>
<dbReference type="SUPFAM" id="SSF55785">
    <property type="entry name" value="PYP-like sensor domain (PAS domain)"/>
    <property type="match status" value="1"/>
</dbReference>
<dbReference type="PROSITE" id="PS50113">
    <property type="entry name" value="PAC"/>
    <property type="match status" value="1"/>
</dbReference>
<dbReference type="InterPro" id="IPR029787">
    <property type="entry name" value="Nucleotide_cyclase"/>
</dbReference>
<evidence type="ECO:0000259" key="1">
    <source>
        <dbReference type="PROSITE" id="PS50112"/>
    </source>
</evidence>
<dbReference type="PROSITE" id="PS50883">
    <property type="entry name" value="EAL"/>
    <property type="match status" value="1"/>
</dbReference>
<evidence type="ECO:0000259" key="4">
    <source>
        <dbReference type="PROSITE" id="PS50887"/>
    </source>
</evidence>
<dbReference type="NCBIfam" id="TIGR00229">
    <property type="entry name" value="sensory_box"/>
    <property type="match status" value="1"/>
</dbReference>
<keyword evidence="6" id="KW-1185">Reference proteome</keyword>
<proteinExistence type="predicted"/>
<dbReference type="SMART" id="SM00091">
    <property type="entry name" value="PAS"/>
    <property type="match status" value="1"/>
</dbReference>
<evidence type="ECO:0000313" key="5">
    <source>
        <dbReference type="EMBL" id="TWP49335.1"/>
    </source>
</evidence>
<dbReference type="PROSITE" id="PS50112">
    <property type="entry name" value="PAS"/>
    <property type="match status" value="1"/>
</dbReference>
<dbReference type="SMART" id="SM00267">
    <property type="entry name" value="GGDEF"/>
    <property type="match status" value="1"/>
</dbReference>
<dbReference type="OrthoDB" id="23692at2"/>
<dbReference type="PANTHER" id="PTHR44757">
    <property type="entry name" value="DIGUANYLATE CYCLASE DGCP"/>
    <property type="match status" value="1"/>
</dbReference>
<feature type="domain" description="PAC" evidence="2">
    <location>
        <begin position="232"/>
        <end position="284"/>
    </location>
</feature>
<dbReference type="AlphaFoldDB" id="A0A563EPS1"/>
<dbReference type="PROSITE" id="PS50887">
    <property type="entry name" value="GGDEF"/>
    <property type="match status" value="1"/>
</dbReference>
<gene>
    <name evidence="5" type="ORF">FKR81_24825</name>
</gene>
<dbReference type="Gene3D" id="3.30.450.20">
    <property type="entry name" value="PAS domain"/>
    <property type="match status" value="1"/>
</dbReference>
<dbReference type="InterPro" id="IPR001633">
    <property type="entry name" value="EAL_dom"/>
</dbReference>
<dbReference type="SUPFAM" id="SSF141868">
    <property type="entry name" value="EAL domain-like"/>
    <property type="match status" value="1"/>
</dbReference>
<dbReference type="Gene3D" id="3.30.70.270">
    <property type="match status" value="1"/>
</dbReference>
<reference evidence="5 6" key="1">
    <citation type="submission" date="2019-07" db="EMBL/GenBank/DDBJ databases">
        <title>Lentzea xizangensis sp. nov., isolated from Qinghai-Tibetan Plateau Soils.</title>
        <authorList>
            <person name="Huang J."/>
        </authorList>
    </citation>
    <scope>NUCLEOTIDE SEQUENCE [LARGE SCALE GENOMIC DNA]</scope>
    <source>
        <strain evidence="5 6">FXJ1.1311</strain>
    </source>
</reference>
<dbReference type="NCBIfam" id="TIGR00254">
    <property type="entry name" value="GGDEF"/>
    <property type="match status" value="1"/>
</dbReference>
<feature type="domain" description="GGDEF" evidence="4">
    <location>
        <begin position="315"/>
        <end position="449"/>
    </location>
</feature>
<dbReference type="EMBL" id="VOBR01000016">
    <property type="protein sequence ID" value="TWP49335.1"/>
    <property type="molecule type" value="Genomic_DNA"/>
</dbReference>
<protein>
    <submittedName>
        <fullName evidence="5">Diguanylate cyclase</fullName>
    </submittedName>
</protein>
<dbReference type="InterPro" id="IPR035965">
    <property type="entry name" value="PAS-like_dom_sf"/>
</dbReference>
<dbReference type="InterPro" id="IPR035919">
    <property type="entry name" value="EAL_sf"/>
</dbReference>
<dbReference type="CDD" id="cd01948">
    <property type="entry name" value="EAL"/>
    <property type="match status" value="1"/>
</dbReference>
<dbReference type="Proteomes" id="UP000316639">
    <property type="component" value="Unassembled WGS sequence"/>
</dbReference>
<dbReference type="InterPro" id="IPR013767">
    <property type="entry name" value="PAS_fold"/>
</dbReference>
<dbReference type="Pfam" id="PF00563">
    <property type="entry name" value="EAL"/>
    <property type="match status" value="1"/>
</dbReference>